<protein>
    <recommendedName>
        <fullName evidence="9">Endoglucanase</fullName>
        <ecNumber evidence="9">3.2.1.4</ecNumber>
    </recommendedName>
</protein>
<reference evidence="11" key="2">
    <citation type="submission" date="2020-08" db="EMBL/GenBank/DDBJ databases">
        <title>Plant Genome Project.</title>
        <authorList>
            <person name="Zhang R.-G."/>
        </authorList>
    </citation>
    <scope>NUCLEOTIDE SEQUENCE</scope>
    <source>
        <strain evidence="11">Huo1</strain>
        <tissue evidence="11">Leaf</tissue>
    </source>
</reference>
<feature type="active site" evidence="8">
    <location>
        <position position="319"/>
    </location>
</feature>
<dbReference type="GO" id="GO:0008810">
    <property type="term" value="F:cellulase activity"/>
    <property type="evidence" value="ECO:0007669"/>
    <property type="project" value="UniProtKB-EC"/>
</dbReference>
<dbReference type="InterPro" id="IPR008928">
    <property type="entry name" value="6-hairpin_glycosidase_sf"/>
</dbReference>
<keyword evidence="4 9" id="KW-0136">Cellulose degradation</keyword>
<comment type="caution">
    <text evidence="11">The sequence shown here is derived from an EMBL/GenBank/DDBJ whole genome shotgun (WGS) entry which is preliminary data.</text>
</comment>
<evidence type="ECO:0000256" key="5">
    <source>
        <dbReference type="ARBA" id="ARBA00023277"/>
    </source>
</evidence>
<reference evidence="11" key="1">
    <citation type="submission" date="2018-01" db="EMBL/GenBank/DDBJ databases">
        <authorList>
            <person name="Mao J.F."/>
        </authorList>
    </citation>
    <scope>NUCLEOTIDE SEQUENCE</scope>
    <source>
        <strain evidence="11">Huo1</strain>
        <tissue evidence="11">Leaf</tissue>
    </source>
</reference>
<proteinExistence type="inferred from homology"/>
<evidence type="ECO:0000256" key="1">
    <source>
        <dbReference type="ARBA" id="ARBA00000966"/>
    </source>
</evidence>
<dbReference type="InterPro" id="IPR001701">
    <property type="entry name" value="Glyco_hydro_9"/>
</dbReference>
<keyword evidence="6 8" id="KW-0326">Glycosidase</keyword>
<evidence type="ECO:0000259" key="10">
    <source>
        <dbReference type="Pfam" id="PF00759"/>
    </source>
</evidence>
<evidence type="ECO:0000256" key="7">
    <source>
        <dbReference type="ARBA" id="ARBA00023326"/>
    </source>
</evidence>
<evidence type="ECO:0000256" key="4">
    <source>
        <dbReference type="ARBA" id="ARBA00023001"/>
    </source>
</evidence>
<dbReference type="Pfam" id="PF00759">
    <property type="entry name" value="Glyco_hydro_9"/>
    <property type="match status" value="1"/>
</dbReference>
<comment type="catalytic activity">
    <reaction evidence="1 9">
        <text>Endohydrolysis of (1-&gt;4)-beta-D-glucosidic linkages in cellulose, lichenin and cereal beta-D-glucans.</text>
        <dbReference type="EC" id="3.2.1.4"/>
    </reaction>
</comment>
<dbReference type="PROSITE" id="PS00592">
    <property type="entry name" value="GH9_2"/>
    <property type="match status" value="1"/>
</dbReference>
<dbReference type="InterPro" id="IPR018221">
    <property type="entry name" value="Glyco_hydro_9_His_AS"/>
</dbReference>
<dbReference type="InterPro" id="IPR012341">
    <property type="entry name" value="6hp_glycosidase-like_sf"/>
</dbReference>
<dbReference type="EC" id="3.2.1.4" evidence="9"/>
<dbReference type="PANTHER" id="PTHR22298">
    <property type="entry name" value="ENDO-1,4-BETA-GLUCANASE"/>
    <property type="match status" value="1"/>
</dbReference>
<evidence type="ECO:0000256" key="6">
    <source>
        <dbReference type="ARBA" id="ARBA00023295"/>
    </source>
</evidence>
<dbReference type="AlphaFoldDB" id="A0A8X8Y353"/>
<keyword evidence="3 8" id="KW-0378">Hydrolase</keyword>
<dbReference type="EMBL" id="PNBA02000006">
    <property type="protein sequence ID" value="KAG6422598.1"/>
    <property type="molecule type" value="Genomic_DNA"/>
</dbReference>
<evidence type="ECO:0000256" key="9">
    <source>
        <dbReference type="RuleBase" id="RU361166"/>
    </source>
</evidence>
<sequence length="401" mass="43815">MVGKIMCLVIVLVLVVLSGGNAILHDYRDALAKSILYYEGQRSGKLPATQRAAWRKDSALCDGLDKGVDLTGGYYDAGDNVKYNFPMAFTITMMAWGVIEHGNSMGSELPHALEAVRWATDYFLKSSASAPDIIYAQVGDPNADHNCWQRPEDMDTPRTVYAVTPDKPGSEVAAETAAALAAASLAFRAFGDEAYGILLLKRAVKVFKFADKYRGSYNDSIGEGACPFYCDYSGYQDELLWAAAWIYKATNKVYYWNYVKENIITFKGQIEGANFEFGWDSKHAGISVLVSNVDYILGSNPLNMSYMVGYGDKFPRRIHHRGSSIPSLAQHPDHITCKEGTPYFASTASNPNEHTGAVVGGPEIDDSFADARANSSKSEATTYIVSPLVGLLAYFSQAAAH</sequence>
<evidence type="ECO:0000256" key="3">
    <source>
        <dbReference type="ARBA" id="ARBA00022801"/>
    </source>
</evidence>
<keyword evidence="12" id="KW-1185">Reference proteome</keyword>
<dbReference type="Proteomes" id="UP000298416">
    <property type="component" value="Unassembled WGS sequence"/>
</dbReference>
<feature type="signal peptide" evidence="9">
    <location>
        <begin position="1"/>
        <end position="22"/>
    </location>
</feature>
<keyword evidence="5 8" id="KW-0119">Carbohydrate metabolism</keyword>
<feature type="domain" description="Glycoside hydrolase family 9" evidence="10">
    <location>
        <begin position="27"/>
        <end position="292"/>
    </location>
</feature>
<accession>A0A8X8Y353</accession>
<evidence type="ECO:0000256" key="2">
    <source>
        <dbReference type="ARBA" id="ARBA00007072"/>
    </source>
</evidence>
<evidence type="ECO:0000313" key="12">
    <source>
        <dbReference type="Proteomes" id="UP000298416"/>
    </source>
</evidence>
<organism evidence="11">
    <name type="scientific">Salvia splendens</name>
    <name type="common">Scarlet sage</name>
    <dbReference type="NCBI Taxonomy" id="180675"/>
    <lineage>
        <taxon>Eukaryota</taxon>
        <taxon>Viridiplantae</taxon>
        <taxon>Streptophyta</taxon>
        <taxon>Embryophyta</taxon>
        <taxon>Tracheophyta</taxon>
        <taxon>Spermatophyta</taxon>
        <taxon>Magnoliopsida</taxon>
        <taxon>eudicotyledons</taxon>
        <taxon>Gunneridae</taxon>
        <taxon>Pentapetalae</taxon>
        <taxon>asterids</taxon>
        <taxon>lamiids</taxon>
        <taxon>Lamiales</taxon>
        <taxon>Lamiaceae</taxon>
        <taxon>Nepetoideae</taxon>
        <taxon>Mentheae</taxon>
        <taxon>Salviinae</taxon>
        <taxon>Salvia</taxon>
        <taxon>Salvia subgen. Calosphace</taxon>
        <taxon>core Calosphace</taxon>
    </lineage>
</organism>
<comment type="similarity">
    <text evidence="2 8 9">Belongs to the glycosyl hydrolase 9 (cellulase E) family.</text>
</comment>
<evidence type="ECO:0000256" key="8">
    <source>
        <dbReference type="PROSITE-ProRule" id="PRU10059"/>
    </source>
</evidence>
<keyword evidence="9" id="KW-0732">Signal</keyword>
<dbReference type="Gene3D" id="1.50.10.10">
    <property type="match status" value="2"/>
</dbReference>
<name>A0A8X8Y353_SALSN</name>
<feature type="chain" id="PRO_5036514957" description="Endoglucanase" evidence="9">
    <location>
        <begin position="23"/>
        <end position="401"/>
    </location>
</feature>
<dbReference type="SUPFAM" id="SSF48208">
    <property type="entry name" value="Six-hairpin glycosidases"/>
    <property type="match status" value="1"/>
</dbReference>
<keyword evidence="7 8" id="KW-0624">Polysaccharide degradation</keyword>
<dbReference type="GO" id="GO:0030245">
    <property type="term" value="P:cellulose catabolic process"/>
    <property type="evidence" value="ECO:0007669"/>
    <property type="project" value="UniProtKB-KW"/>
</dbReference>
<evidence type="ECO:0000313" key="11">
    <source>
        <dbReference type="EMBL" id="KAG6422598.1"/>
    </source>
</evidence>
<gene>
    <name evidence="11" type="ORF">SASPL_119176</name>
</gene>